<sequence length="117" mass="12391">MSHDDHTFLLHSNEVPLSIERPESEWTISAKHHALTFAIVAALGIASPLAIADNPVSYIDGVDHDLNAETSPISYSGIAEGAVLYLEGLPTQGQGWEPTSATDTNIVIETDGGEAPL</sequence>
<comment type="caution">
    <text evidence="1">The sequence shown here is derived from an EMBL/GenBank/DDBJ whole genome shotgun (WGS) entry which is preliminary data.</text>
</comment>
<dbReference type="Proteomes" id="UP000885374">
    <property type="component" value="Unassembled WGS sequence"/>
</dbReference>
<accession>A0A5J0J3C1</accession>
<organism evidence="1">
    <name type="scientific">Salmonella enterica I</name>
    <dbReference type="NCBI Taxonomy" id="59201"/>
    <lineage>
        <taxon>Bacteria</taxon>
        <taxon>Pseudomonadati</taxon>
        <taxon>Pseudomonadota</taxon>
        <taxon>Gammaproteobacteria</taxon>
        <taxon>Enterobacterales</taxon>
        <taxon>Enterobacteriaceae</taxon>
        <taxon>Salmonella</taxon>
    </lineage>
</organism>
<gene>
    <name evidence="1" type="ORF">DRU74_20225</name>
</gene>
<reference evidence="1" key="1">
    <citation type="submission" date="2018-07" db="EMBL/GenBank/DDBJ databases">
        <authorList>
            <person name="Ashton P.M."/>
            <person name="Dallman T."/>
            <person name="Nair S."/>
            <person name="De Pinna E."/>
            <person name="Peters T."/>
            <person name="Grant K."/>
        </authorList>
    </citation>
    <scope>NUCLEOTIDE SEQUENCE [LARGE SCALE GENOMIC DNA]</scope>
    <source>
        <strain evidence="1">157339</strain>
    </source>
</reference>
<dbReference type="EMBL" id="RVHM01000033">
    <property type="protein sequence ID" value="MLU99024.1"/>
    <property type="molecule type" value="Genomic_DNA"/>
</dbReference>
<proteinExistence type="predicted"/>
<name>A0A3R0YI05_SALET</name>
<accession>A0A3R0YI05</accession>
<protein>
    <submittedName>
        <fullName evidence="1">Uncharacterized protein</fullName>
    </submittedName>
</protein>
<dbReference type="AlphaFoldDB" id="A0A3R0YI05"/>
<evidence type="ECO:0000313" key="1">
    <source>
        <dbReference type="EMBL" id="MLU99024.1"/>
    </source>
</evidence>